<proteinExistence type="inferred from homology"/>
<evidence type="ECO:0000313" key="10">
    <source>
        <dbReference type="EMBL" id="MEZ0474294.1"/>
    </source>
</evidence>
<feature type="active site" description="Charge relay system" evidence="5">
    <location>
        <position position="246"/>
    </location>
</feature>
<dbReference type="PROSITE" id="PS51892">
    <property type="entry name" value="SUBTILASE"/>
    <property type="match status" value="1"/>
</dbReference>
<keyword evidence="2 5" id="KW-0645">Protease</keyword>
<keyword evidence="11" id="KW-1185">Reference proteome</keyword>
<accession>A0ABV4HNI7</accession>
<evidence type="ECO:0000256" key="2">
    <source>
        <dbReference type="ARBA" id="ARBA00022670"/>
    </source>
</evidence>
<dbReference type="InterPro" id="IPR034176">
    <property type="entry name" value="Peptidases_S8_13"/>
</dbReference>
<dbReference type="PROSITE" id="PS00136">
    <property type="entry name" value="SUBTILASE_ASP"/>
    <property type="match status" value="1"/>
</dbReference>
<dbReference type="CDD" id="cd07496">
    <property type="entry name" value="Peptidases_S8_13"/>
    <property type="match status" value="1"/>
</dbReference>
<dbReference type="EC" id="3.4.-.-" evidence="10"/>
<dbReference type="Pfam" id="PF04151">
    <property type="entry name" value="PPC"/>
    <property type="match status" value="1"/>
</dbReference>
<evidence type="ECO:0000256" key="5">
    <source>
        <dbReference type="PROSITE-ProRule" id="PRU01240"/>
    </source>
</evidence>
<feature type="active site" description="Charge relay system" evidence="5">
    <location>
        <position position="184"/>
    </location>
</feature>
<dbReference type="PRINTS" id="PR00723">
    <property type="entry name" value="SUBTILISIN"/>
</dbReference>
<dbReference type="GO" id="GO:0016787">
    <property type="term" value="F:hydrolase activity"/>
    <property type="evidence" value="ECO:0007669"/>
    <property type="project" value="UniProtKB-KW"/>
</dbReference>
<comment type="caution">
    <text evidence="10">The sequence shown here is derived from an EMBL/GenBank/DDBJ whole genome shotgun (WGS) entry which is preliminary data.</text>
</comment>
<dbReference type="InterPro" id="IPR050131">
    <property type="entry name" value="Peptidase_S8_subtilisin-like"/>
</dbReference>
<dbReference type="InterPro" id="IPR015500">
    <property type="entry name" value="Peptidase_S8_subtilisin-rel"/>
</dbReference>
<feature type="domain" description="Peptidase S8/S53" evidence="8">
    <location>
        <begin position="175"/>
        <end position="462"/>
    </location>
</feature>
<evidence type="ECO:0000259" key="9">
    <source>
        <dbReference type="Pfam" id="PF04151"/>
    </source>
</evidence>
<organism evidence="10 11">
    <name type="scientific">Luteimonas salinilitoris</name>
    <dbReference type="NCBI Taxonomy" id="3237697"/>
    <lineage>
        <taxon>Bacteria</taxon>
        <taxon>Pseudomonadati</taxon>
        <taxon>Pseudomonadota</taxon>
        <taxon>Gammaproteobacteria</taxon>
        <taxon>Lysobacterales</taxon>
        <taxon>Lysobacteraceae</taxon>
        <taxon>Luteimonas</taxon>
    </lineage>
</organism>
<protein>
    <submittedName>
        <fullName evidence="10">S8 family peptidase</fullName>
        <ecNumber evidence="10">3.4.-.-</ecNumber>
    </submittedName>
</protein>
<dbReference type="InterPro" id="IPR000209">
    <property type="entry name" value="Peptidase_S8/S53_dom"/>
</dbReference>
<dbReference type="Pfam" id="PF00082">
    <property type="entry name" value="Peptidase_S8"/>
    <property type="match status" value="1"/>
</dbReference>
<evidence type="ECO:0000259" key="8">
    <source>
        <dbReference type="Pfam" id="PF00082"/>
    </source>
</evidence>
<evidence type="ECO:0000256" key="6">
    <source>
        <dbReference type="RuleBase" id="RU003355"/>
    </source>
</evidence>
<dbReference type="InterPro" id="IPR007280">
    <property type="entry name" value="Peptidase_C_arc/bac"/>
</dbReference>
<evidence type="ECO:0000256" key="4">
    <source>
        <dbReference type="ARBA" id="ARBA00022825"/>
    </source>
</evidence>
<dbReference type="PANTHER" id="PTHR43806:SF11">
    <property type="entry name" value="CEREVISIN-RELATED"/>
    <property type="match status" value="1"/>
</dbReference>
<feature type="chain" id="PRO_5047340824" evidence="7">
    <location>
        <begin position="22"/>
        <end position="607"/>
    </location>
</feature>
<feature type="domain" description="Peptidase C-terminal archaeal/bacterial" evidence="9">
    <location>
        <begin position="526"/>
        <end position="592"/>
    </location>
</feature>
<evidence type="ECO:0000256" key="1">
    <source>
        <dbReference type="ARBA" id="ARBA00011073"/>
    </source>
</evidence>
<keyword evidence="3 5" id="KW-0378">Hydrolase</keyword>
<feature type="signal peptide" evidence="7">
    <location>
        <begin position="1"/>
        <end position="21"/>
    </location>
</feature>
<dbReference type="PROSITE" id="PS00138">
    <property type="entry name" value="SUBTILASE_SER"/>
    <property type="match status" value="1"/>
</dbReference>
<reference evidence="10 11" key="1">
    <citation type="submission" date="2024-07" db="EMBL/GenBank/DDBJ databases">
        <title>Luteimonas salilacus sp. nov., isolated from the shore soil of Salt Lake in Tibet of China.</title>
        <authorList>
            <person name="Zhang X."/>
            <person name="Li A."/>
        </authorList>
    </citation>
    <scope>NUCLEOTIDE SEQUENCE [LARGE SCALE GENOMIC DNA]</scope>
    <source>
        <strain evidence="10 11">B3-2-R+30</strain>
    </source>
</reference>
<keyword evidence="7" id="KW-0732">Signal</keyword>
<dbReference type="PANTHER" id="PTHR43806">
    <property type="entry name" value="PEPTIDASE S8"/>
    <property type="match status" value="1"/>
</dbReference>
<name>A0ABV4HNI7_9GAMM</name>
<feature type="active site" description="Charge relay system" evidence="5">
    <location>
        <position position="428"/>
    </location>
</feature>
<dbReference type="InterPro" id="IPR023828">
    <property type="entry name" value="Peptidase_S8_Ser-AS"/>
</dbReference>
<dbReference type="EMBL" id="JBFWIC010000006">
    <property type="protein sequence ID" value="MEZ0474294.1"/>
    <property type="molecule type" value="Genomic_DNA"/>
</dbReference>
<comment type="similarity">
    <text evidence="1 5 6">Belongs to the peptidase S8 family.</text>
</comment>
<dbReference type="Proteomes" id="UP001566331">
    <property type="component" value="Unassembled WGS sequence"/>
</dbReference>
<dbReference type="RefSeq" id="WP_370561913.1">
    <property type="nucleotide sequence ID" value="NZ_JBFWIB010000001.1"/>
</dbReference>
<dbReference type="Gene3D" id="3.40.50.200">
    <property type="entry name" value="Peptidase S8/S53 domain"/>
    <property type="match status" value="1"/>
</dbReference>
<dbReference type="InterPro" id="IPR036852">
    <property type="entry name" value="Peptidase_S8/S53_dom_sf"/>
</dbReference>
<dbReference type="InterPro" id="IPR023827">
    <property type="entry name" value="Peptidase_S8_Asp-AS"/>
</dbReference>
<evidence type="ECO:0000313" key="11">
    <source>
        <dbReference type="Proteomes" id="UP001566331"/>
    </source>
</evidence>
<sequence length="607" mass="62134">MRIRALSAMVMTVMGTASVHAAHAGDLDVVGPPAAQADGARLHRLIVKYRDGSAERRDVPAKLRAIESAAARALPQRTVRAQAGLQPRHVRTLAIGADVIRLAHALDRAEGEALMREIAADPAVVYVEADLRLRHTGVVAPALVPDDQYYDQYQWHLKDNDGGIRAPSAWDVSAGAGVVVAVLDTGITAHPDLDDNVLEGYDFITDSFVSRRETDERVPGAQDHGDWNPEAGECYAGSPAQPSSWHGTHVAGTVAELGNNGIGMAGVAFDAKVLPVRVLGRCGGYTSDIADAVVWASGGSVDGVPDNENPAEVINMSLGGGGSCGAAMQSAIDGAVARGTTVVVAAGNSAADAADFYPASCGSVIVVGANRINGGIAGYSNYGGTVDLSAPGGGGGVDGNPGGYVWQSWNDGETSPGEPAYVGMTGTSMAAPHVAGVAALVQSAAETPLAPQALEQLLRDSARPFPVVIPTGTPIGAGIVDAAAALEAALAEPCDPEVEECGPEAMPLVNRVPVNGLIGGGGAQLLFSIDVPAGTRSLNLRSYGGSGDVSLYVAHGRAPTVQVHDRASTRPGNSEAVVITNPAEGSYYLLVVGDYAFTNLSVLGLFQ</sequence>
<evidence type="ECO:0000256" key="3">
    <source>
        <dbReference type="ARBA" id="ARBA00022801"/>
    </source>
</evidence>
<dbReference type="Gene3D" id="2.60.120.380">
    <property type="match status" value="1"/>
</dbReference>
<gene>
    <name evidence="10" type="ORF">AB6713_06640</name>
</gene>
<dbReference type="SUPFAM" id="SSF52743">
    <property type="entry name" value="Subtilisin-like"/>
    <property type="match status" value="1"/>
</dbReference>
<keyword evidence="4 5" id="KW-0720">Serine protease</keyword>
<evidence type="ECO:0000256" key="7">
    <source>
        <dbReference type="SAM" id="SignalP"/>
    </source>
</evidence>